<dbReference type="STRING" id="27835.A0A0N4YHC5"/>
<dbReference type="EMBL" id="UYSL01022112">
    <property type="protein sequence ID" value="VDL79851.1"/>
    <property type="molecule type" value="Genomic_DNA"/>
</dbReference>
<dbReference type="Proteomes" id="UP000271162">
    <property type="component" value="Unassembled WGS sequence"/>
</dbReference>
<protein>
    <submittedName>
        <fullName evidence="4">GON-4-like protein</fullName>
    </submittedName>
</protein>
<evidence type="ECO:0000256" key="1">
    <source>
        <dbReference type="SAM" id="MobiDB-lite"/>
    </source>
</evidence>
<name>A0A0N4YHC5_NIPBR</name>
<evidence type="ECO:0000313" key="2">
    <source>
        <dbReference type="EMBL" id="VDL79851.1"/>
    </source>
</evidence>
<accession>A0A0N4YHC5</accession>
<reference evidence="4" key="1">
    <citation type="submission" date="2017-02" db="UniProtKB">
        <authorList>
            <consortium name="WormBaseParasite"/>
        </authorList>
    </citation>
    <scope>IDENTIFICATION</scope>
</reference>
<dbReference type="WBParaSite" id="NBR_0001625501-mRNA-1">
    <property type="protein sequence ID" value="NBR_0001625501-mRNA-1"/>
    <property type="gene ID" value="NBR_0001625501"/>
</dbReference>
<proteinExistence type="predicted"/>
<dbReference type="OMA" id="WKKDATN"/>
<keyword evidence="3" id="KW-1185">Reference proteome</keyword>
<organism evidence="4">
    <name type="scientific">Nippostrongylus brasiliensis</name>
    <name type="common">Rat hookworm</name>
    <dbReference type="NCBI Taxonomy" id="27835"/>
    <lineage>
        <taxon>Eukaryota</taxon>
        <taxon>Metazoa</taxon>
        <taxon>Ecdysozoa</taxon>
        <taxon>Nematoda</taxon>
        <taxon>Chromadorea</taxon>
        <taxon>Rhabditida</taxon>
        <taxon>Rhabditina</taxon>
        <taxon>Rhabditomorpha</taxon>
        <taxon>Strongyloidea</taxon>
        <taxon>Heligmosomidae</taxon>
        <taxon>Nippostrongylus</taxon>
    </lineage>
</organism>
<dbReference type="AlphaFoldDB" id="A0A0N4YHC5"/>
<sequence>MERVLVELQHKLGHRLDTVLEDEIPEERSADEQDDADCPEEVKENGFDQTRLNHTTAPQTEDQIQNGDEWKKDATNDDEFLVISTQSI</sequence>
<feature type="region of interest" description="Disordered" evidence="1">
    <location>
        <begin position="45"/>
        <end position="77"/>
    </location>
</feature>
<feature type="compositionally biased region" description="Polar residues" evidence="1">
    <location>
        <begin position="47"/>
        <end position="66"/>
    </location>
</feature>
<gene>
    <name evidence="2" type="ORF">NBR_LOCUS16256</name>
</gene>
<reference evidence="2 3" key="2">
    <citation type="submission" date="2018-11" db="EMBL/GenBank/DDBJ databases">
        <authorList>
            <consortium name="Pathogen Informatics"/>
        </authorList>
    </citation>
    <scope>NUCLEOTIDE SEQUENCE [LARGE SCALE GENOMIC DNA]</scope>
</reference>
<evidence type="ECO:0000313" key="3">
    <source>
        <dbReference type="Proteomes" id="UP000271162"/>
    </source>
</evidence>
<evidence type="ECO:0000313" key="4">
    <source>
        <dbReference type="WBParaSite" id="NBR_0001625501-mRNA-1"/>
    </source>
</evidence>